<evidence type="ECO:0000313" key="1">
    <source>
        <dbReference type="EMBL" id="ROR64828.1"/>
    </source>
</evidence>
<dbReference type="Proteomes" id="UP000275456">
    <property type="component" value="Unassembled WGS sequence"/>
</dbReference>
<accession>A0A3N2APJ1</accession>
<evidence type="ECO:0000313" key="2">
    <source>
        <dbReference type="Proteomes" id="UP000275456"/>
    </source>
</evidence>
<dbReference type="GO" id="GO:0004016">
    <property type="term" value="F:adenylate cyclase activity"/>
    <property type="evidence" value="ECO:0007669"/>
    <property type="project" value="UniProtKB-ARBA"/>
</dbReference>
<name>A0A3N2APJ1_9MICO</name>
<proteinExistence type="predicted"/>
<dbReference type="RefSeq" id="WP_123695991.1">
    <property type="nucleotide sequence ID" value="NZ_RKHJ01000001.1"/>
</dbReference>
<dbReference type="OrthoDB" id="9807521at2"/>
<organism evidence="1 2">
    <name type="scientific">Agrococcus jenensis</name>
    <dbReference type="NCBI Taxonomy" id="46353"/>
    <lineage>
        <taxon>Bacteria</taxon>
        <taxon>Bacillati</taxon>
        <taxon>Actinomycetota</taxon>
        <taxon>Actinomycetes</taxon>
        <taxon>Micrococcales</taxon>
        <taxon>Microbacteriaceae</taxon>
        <taxon>Agrococcus</taxon>
    </lineage>
</organism>
<dbReference type="InterPro" id="IPR001054">
    <property type="entry name" value="A/G_cyclase"/>
</dbReference>
<dbReference type="InterPro" id="IPR029787">
    <property type="entry name" value="Nucleotide_cyclase"/>
</dbReference>
<comment type="caution">
    <text evidence="1">The sequence shown here is derived from an EMBL/GenBank/DDBJ whole genome shotgun (WGS) entry which is preliminary data.</text>
</comment>
<dbReference type="Gene3D" id="3.30.70.1230">
    <property type="entry name" value="Nucleotide cyclase"/>
    <property type="match status" value="1"/>
</dbReference>
<dbReference type="AlphaFoldDB" id="A0A3N2APJ1"/>
<reference evidence="1 2" key="1">
    <citation type="submission" date="2018-11" db="EMBL/GenBank/DDBJ databases">
        <title>Sequencing the genomes of 1000 actinobacteria strains.</title>
        <authorList>
            <person name="Klenk H.-P."/>
        </authorList>
    </citation>
    <scope>NUCLEOTIDE SEQUENCE [LARGE SCALE GENOMIC DNA]</scope>
    <source>
        <strain evidence="1 2">DSM 9580</strain>
    </source>
</reference>
<dbReference type="GO" id="GO:0035556">
    <property type="term" value="P:intracellular signal transduction"/>
    <property type="evidence" value="ECO:0007669"/>
    <property type="project" value="InterPro"/>
</dbReference>
<dbReference type="GO" id="GO:0009190">
    <property type="term" value="P:cyclic nucleotide biosynthetic process"/>
    <property type="evidence" value="ECO:0007669"/>
    <property type="project" value="InterPro"/>
</dbReference>
<protein>
    <submittedName>
        <fullName evidence="1">Class 3 adenylate cyclase</fullName>
    </submittedName>
</protein>
<keyword evidence="2" id="KW-1185">Reference proteome</keyword>
<dbReference type="EMBL" id="RKHJ01000001">
    <property type="protein sequence ID" value="ROR64828.1"/>
    <property type="molecule type" value="Genomic_DNA"/>
</dbReference>
<dbReference type="SUPFAM" id="SSF55073">
    <property type="entry name" value="Nucleotide cyclase"/>
    <property type="match status" value="1"/>
</dbReference>
<gene>
    <name evidence="1" type="ORF">EDD26_0179</name>
</gene>
<dbReference type="CDD" id="cd07302">
    <property type="entry name" value="CHD"/>
    <property type="match status" value="1"/>
</dbReference>
<sequence length="234" mass="25334">MYPSVETSIDKIFAGDIAVTKGLKVPETDDVPLENGGKLIDATYLYADLAGSGRIANSLTKEAAAKVIKSYVNTSTRILRHNGGEIRSFDGDRVMAIFMGLDKEDRAVRAAMSINWAVEKVIPEAIKKHYTDPEVFPPIAHGVGIDSGEALIIRGGIRNNNDLISIGAAPNVAAKLSDIRSPSKALFITDTVKEALSEEFLAFEGQSIWSVADWNYDVGGNHVRVWGSGAWWSV</sequence>